<sequence length="35" mass="4094">MQMTTQTILIFAQNLISCAAARNSFHQFYTVFPWL</sequence>
<proteinExistence type="predicted"/>
<dbReference type="AlphaFoldDB" id="T1JWS4"/>
<dbReference type="HOGENOM" id="CLU_3369048_0_0_1"/>
<organism evidence="1 2">
    <name type="scientific">Tetranychus urticae</name>
    <name type="common">Two-spotted spider mite</name>
    <dbReference type="NCBI Taxonomy" id="32264"/>
    <lineage>
        <taxon>Eukaryota</taxon>
        <taxon>Metazoa</taxon>
        <taxon>Ecdysozoa</taxon>
        <taxon>Arthropoda</taxon>
        <taxon>Chelicerata</taxon>
        <taxon>Arachnida</taxon>
        <taxon>Acari</taxon>
        <taxon>Acariformes</taxon>
        <taxon>Trombidiformes</taxon>
        <taxon>Prostigmata</taxon>
        <taxon>Eleutherengona</taxon>
        <taxon>Raphignathae</taxon>
        <taxon>Tetranychoidea</taxon>
        <taxon>Tetranychidae</taxon>
        <taxon>Tetranychus</taxon>
    </lineage>
</organism>
<protein>
    <submittedName>
        <fullName evidence="1">Uncharacterized protein</fullName>
    </submittedName>
</protein>
<evidence type="ECO:0000313" key="2">
    <source>
        <dbReference type="Proteomes" id="UP000015104"/>
    </source>
</evidence>
<reference evidence="2" key="1">
    <citation type="submission" date="2011-08" db="EMBL/GenBank/DDBJ databases">
        <authorList>
            <person name="Rombauts S."/>
        </authorList>
    </citation>
    <scope>NUCLEOTIDE SEQUENCE</scope>
    <source>
        <strain evidence="2">London</strain>
    </source>
</reference>
<dbReference type="EnsemblMetazoa" id="tetur02g09300.1">
    <property type="protein sequence ID" value="tetur02g09300.1"/>
    <property type="gene ID" value="tetur02g09300"/>
</dbReference>
<dbReference type="EMBL" id="CAEY01000815">
    <property type="status" value="NOT_ANNOTATED_CDS"/>
    <property type="molecule type" value="Genomic_DNA"/>
</dbReference>
<reference evidence="1" key="2">
    <citation type="submission" date="2015-06" db="UniProtKB">
        <authorList>
            <consortium name="EnsemblMetazoa"/>
        </authorList>
    </citation>
    <scope>IDENTIFICATION</scope>
</reference>
<dbReference type="Proteomes" id="UP000015104">
    <property type="component" value="Unassembled WGS sequence"/>
</dbReference>
<keyword evidence="2" id="KW-1185">Reference proteome</keyword>
<evidence type="ECO:0000313" key="1">
    <source>
        <dbReference type="EnsemblMetazoa" id="tetur02g09300.1"/>
    </source>
</evidence>
<name>T1JWS4_TETUR</name>
<accession>T1JWS4</accession>